<dbReference type="AlphaFoldDB" id="A0A2I0TJ67"/>
<evidence type="ECO:0000256" key="1">
    <source>
        <dbReference type="SAM" id="MobiDB-lite"/>
    </source>
</evidence>
<organism evidence="3 4">
    <name type="scientific">Limosa lapponica baueri</name>
    <dbReference type="NCBI Taxonomy" id="1758121"/>
    <lineage>
        <taxon>Eukaryota</taxon>
        <taxon>Metazoa</taxon>
        <taxon>Chordata</taxon>
        <taxon>Craniata</taxon>
        <taxon>Vertebrata</taxon>
        <taxon>Euteleostomi</taxon>
        <taxon>Archelosauria</taxon>
        <taxon>Archosauria</taxon>
        <taxon>Dinosauria</taxon>
        <taxon>Saurischia</taxon>
        <taxon>Theropoda</taxon>
        <taxon>Coelurosauria</taxon>
        <taxon>Aves</taxon>
        <taxon>Neognathae</taxon>
        <taxon>Neoaves</taxon>
        <taxon>Charadriiformes</taxon>
        <taxon>Scolopacidae</taxon>
        <taxon>Limosa</taxon>
    </lineage>
</organism>
<evidence type="ECO:0000259" key="2">
    <source>
        <dbReference type="PROSITE" id="PS50245"/>
    </source>
</evidence>
<feature type="compositionally biased region" description="Basic and acidic residues" evidence="1">
    <location>
        <begin position="50"/>
        <end position="59"/>
    </location>
</feature>
<reference evidence="4" key="1">
    <citation type="submission" date="2017-11" db="EMBL/GenBank/DDBJ databases">
        <authorList>
            <person name="Lima N.C."/>
            <person name="Parody-Merino A.M."/>
            <person name="Battley P.F."/>
            <person name="Fidler A.E."/>
            <person name="Prosdocimi F."/>
        </authorList>
    </citation>
    <scope>NUCLEOTIDE SEQUENCE [LARGE SCALE GENOMIC DNA]</scope>
</reference>
<keyword evidence="4" id="KW-1185">Reference proteome</keyword>
<feature type="region of interest" description="Disordered" evidence="1">
    <location>
        <begin position="47"/>
        <end position="91"/>
    </location>
</feature>
<feature type="compositionally biased region" description="Basic residues" evidence="1">
    <location>
        <begin position="401"/>
        <end position="412"/>
    </location>
</feature>
<dbReference type="SUPFAM" id="SSF74924">
    <property type="entry name" value="Cap-Gly domain"/>
    <property type="match status" value="1"/>
</dbReference>
<accession>A0A2I0TJ67</accession>
<feature type="compositionally biased region" description="Low complexity" evidence="1">
    <location>
        <begin position="119"/>
        <end position="147"/>
    </location>
</feature>
<dbReference type="PROSITE" id="PS00845">
    <property type="entry name" value="CAP_GLY_1"/>
    <property type="match status" value="1"/>
</dbReference>
<evidence type="ECO:0000313" key="3">
    <source>
        <dbReference type="EMBL" id="PKU33854.1"/>
    </source>
</evidence>
<dbReference type="Gene3D" id="2.30.30.190">
    <property type="entry name" value="CAP Gly-rich-like domain"/>
    <property type="match status" value="1"/>
</dbReference>
<reference evidence="4" key="2">
    <citation type="submission" date="2017-12" db="EMBL/GenBank/DDBJ databases">
        <title>Genome sequence of the Bar-tailed Godwit (Limosa lapponica baueri).</title>
        <authorList>
            <person name="Lima N.C.B."/>
            <person name="Parody-Merino A.M."/>
            <person name="Battley P.F."/>
            <person name="Fidler A.E."/>
            <person name="Prosdocimi F."/>
        </authorList>
    </citation>
    <scope>NUCLEOTIDE SEQUENCE [LARGE SCALE GENOMIC DNA]</scope>
</reference>
<name>A0A2I0TJ67_LIMLA</name>
<protein>
    <submittedName>
        <fullName evidence="3">Kinesin-like protein kif13b</fullName>
    </submittedName>
</protein>
<feature type="compositionally biased region" description="Polar residues" evidence="1">
    <location>
        <begin position="183"/>
        <end position="199"/>
    </location>
</feature>
<dbReference type="InterPro" id="IPR000938">
    <property type="entry name" value="CAP-Gly_domain"/>
</dbReference>
<dbReference type="PANTHER" id="PTHR18916">
    <property type="entry name" value="DYNACTIN 1-RELATED MICROTUBULE-BINDING"/>
    <property type="match status" value="1"/>
</dbReference>
<proteinExistence type="predicted"/>
<dbReference type="SMART" id="SM01052">
    <property type="entry name" value="CAP_GLY"/>
    <property type="match status" value="1"/>
</dbReference>
<feature type="region of interest" description="Disordered" evidence="1">
    <location>
        <begin position="401"/>
        <end position="434"/>
    </location>
</feature>
<dbReference type="InterPro" id="IPR036859">
    <property type="entry name" value="CAP-Gly_dom_sf"/>
</dbReference>
<dbReference type="EMBL" id="KZ509657">
    <property type="protein sequence ID" value="PKU33854.1"/>
    <property type="molecule type" value="Genomic_DNA"/>
</dbReference>
<feature type="region of interest" description="Disordered" evidence="1">
    <location>
        <begin position="110"/>
        <end position="260"/>
    </location>
</feature>
<gene>
    <name evidence="3" type="ORF">llap_15842</name>
</gene>
<feature type="compositionally biased region" description="Low complexity" evidence="1">
    <location>
        <begin position="208"/>
        <end position="222"/>
    </location>
</feature>
<sequence length="469" mass="49491">MSQYHSCFQVNTFALEVCRFIPKEAVVLEYEIHQEGVGKQPFETVVQTSEMDKSPEKPPKVPLQQPTGDTQAQDSQEGPPSPLSEASSGYFSHSVSTATLSEALAAGSDAVAQPGGQTPAASDLPAPAAAQVSSSDLPGRSDSSSESCLGTKRESLPTFSLQSAPARPKDSTEVNGNDALKSKSCTSPVTPSEQANEASVATDAKAFLSTSTLKKESSSTQSMESAGQARKKEMASGASELGFPKPQIHPDQLSQPGVAASPFKIQKVKTSELKSFTSMLGTDPPCSLNTEEQQEGDKSTSPARGLNHNGSELAEEKLEVNSDSEDANEIPEWLKEGEYVTVGANKTGTVRYIGPTDFQEGTWVGVELDLPSGKNDGSIGGKQYFRCNPGYGLLVKPGRVKKATGPARRRSTGLRLQGGAAAENRRSGNFSGSASNLASLTALVKSEGGSTLRPEKSQKNAENRKSWAN</sequence>
<feature type="region of interest" description="Disordered" evidence="1">
    <location>
        <begin position="446"/>
        <end position="469"/>
    </location>
</feature>
<evidence type="ECO:0000313" key="4">
    <source>
        <dbReference type="Proteomes" id="UP000233556"/>
    </source>
</evidence>
<dbReference type="OrthoDB" id="3176171at2759"/>
<feature type="compositionally biased region" description="Basic and acidic residues" evidence="1">
    <location>
        <begin position="453"/>
        <end position="469"/>
    </location>
</feature>
<dbReference type="PROSITE" id="PS50245">
    <property type="entry name" value="CAP_GLY_2"/>
    <property type="match status" value="1"/>
</dbReference>
<dbReference type="Pfam" id="PF01302">
    <property type="entry name" value="CAP_GLY"/>
    <property type="match status" value="1"/>
</dbReference>
<dbReference type="FunFam" id="2.30.30.190:FF:000009">
    <property type="entry name" value="Kinesin family member 13B"/>
    <property type="match status" value="1"/>
</dbReference>
<feature type="compositionally biased region" description="Polar residues" evidence="1">
    <location>
        <begin position="64"/>
        <end position="91"/>
    </location>
</feature>
<feature type="region of interest" description="Disordered" evidence="1">
    <location>
        <begin position="275"/>
        <end position="326"/>
    </location>
</feature>
<dbReference type="Proteomes" id="UP000233556">
    <property type="component" value="Unassembled WGS sequence"/>
</dbReference>
<feature type="domain" description="CAP-Gly" evidence="2">
    <location>
        <begin position="354"/>
        <end position="396"/>
    </location>
</feature>